<organism evidence="1 2">
    <name type="scientific">Albugo candida</name>
    <dbReference type="NCBI Taxonomy" id="65357"/>
    <lineage>
        <taxon>Eukaryota</taxon>
        <taxon>Sar</taxon>
        <taxon>Stramenopiles</taxon>
        <taxon>Oomycota</taxon>
        <taxon>Peronosporomycetes</taxon>
        <taxon>Albuginales</taxon>
        <taxon>Albuginaceae</taxon>
        <taxon>Albugo</taxon>
    </lineage>
</organism>
<keyword evidence="2" id="KW-1185">Reference proteome</keyword>
<dbReference type="PANTHER" id="PTHR43686">
    <property type="entry name" value="SULFURTRANSFERASE-RELATED"/>
    <property type="match status" value="1"/>
</dbReference>
<dbReference type="InParanoid" id="A0A024GB00"/>
<gene>
    <name evidence="1" type="ORF">BN9_046970</name>
</gene>
<dbReference type="Gene3D" id="3.90.1150.10">
    <property type="entry name" value="Aspartate Aminotransferase, domain 1"/>
    <property type="match status" value="1"/>
</dbReference>
<evidence type="ECO:0000313" key="2">
    <source>
        <dbReference type="Proteomes" id="UP000053237"/>
    </source>
</evidence>
<dbReference type="Proteomes" id="UP000053237">
    <property type="component" value="Unassembled WGS sequence"/>
</dbReference>
<name>A0A024GB00_9STRA</name>
<sequence>MLKDQSQQHWIPQDETSDGPCSAIGVIRLILAFRTKQKIGHERIGAGGSHCQTKNCCTGKPKCSSTTHSSFLIRCENLFLHFNFVCALSNDLFGLQTRGGCACAGTHASKLLGVNKHDLQMFFVALEHGCIILKPRFTRFRIPYFMIPEKIDYILKVIHS</sequence>
<dbReference type="EMBL" id="CAIX01000058">
    <property type="protein sequence ID" value="CCI43913.1"/>
    <property type="molecule type" value="Genomic_DNA"/>
</dbReference>
<dbReference type="PANTHER" id="PTHR43686:SF1">
    <property type="entry name" value="AMINOTRAN_5 DOMAIN-CONTAINING PROTEIN"/>
    <property type="match status" value="1"/>
</dbReference>
<evidence type="ECO:0000313" key="1">
    <source>
        <dbReference type="EMBL" id="CCI43913.1"/>
    </source>
</evidence>
<accession>A0A024GB00</accession>
<reference evidence="1 2" key="1">
    <citation type="submission" date="2012-05" db="EMBL/GenBank/DDBJ databases">
        <title>Recombination and specialization in a pathogen metapopulation.</title>
        <authorList>
            <person name="Gardiner A."/>
            <person name="Kemen E."/>
            <person name="Schultz-Larsen T."/>
            <person name="MacLean D."/>
            <person name="Van Oosterhout C."/>
            <person name="Jones J.D.G."/>
        </authorList>
    </citation>
    <scope>NUCLEOTIDE SEQUENCE [LARGE SCALE GENOMIC DNA]</scope>
    <source>
        <strain evidence="1 2">Ac Nc2</strain>
    </source>
</reference>
<dbReference type="OrthoDB" id="420046at2759"/>
<dbReference type="AlphaFoldDB" id="A0A024GB00"/>
<comment type="caution">
    <text evidence="1">The sequence shown here is derived from an EMBL/GenBank/DDBJ whole genome shotgun (WGS) entry which is preliminary data.</text>
</comment>
<proteinExistence type="predicted"/>
<dbReference type="STRING" id="65357.A0A024GB00"/>
<dbReference type="InterPro" id="IPR015422">
    <property type="entry name" value="PyrdxlP-dep_Trfase_small"/>
</dbReference>
<protein>
    <submittedName>
        <fullName evidence="1">Uncharacterized protein</fullName>
    </submittedName>
</protein>